<dbReference type="Gene3D" id="2.80.10.50">
    <property type="match status" value="1"/>
</dbReference>
<protein>
    <submittedName>
        <fullName evidence="2">Uncharacterized protein</fullName>
    </submittedName>
</protein>
<sequence>MPAVPSTPQANSPKDRDPPRGGDRELEDGIYYIVNNAGRDAGQAEVYISRPRSRDTPGGDGTMQVQVLGSMADSDKWRVTKSKSRNGETVYLLENKYDTVSERYGKLVGIPRDNNGGSGGSPWRETRWKITRSRDRWGNEQKWTIEKASWRSDDVSLGWSVTMTGPRGVVFHNYQVNCVELEKVPREIIDSTNFMFRPA</sequence>
<keyword evidence="3" id="KW-1185">Reference proteome</keyword>
<evidence type="ECO:0000256" key="1">
    <source>
        <dbReference type="SAM" id="MobiDB-lite"/>
    </source>
</evidence>
<comment type="caution">
    <text evidence="2">The sequence shown here is derived from an EMBL/GenBank/DDBJ whole genome shotgun (WGS) entry which is preliminary data.</text>
</comment>
<accession>A0AAD6IUF3</accession>
<evidence type="ECO:0000313" key="3">
    <source>
        <dbReference type="Proteomes" id="UP001221413"/>
    </source>
</evidence>
<gene>
    <name evidence="2" type="ORF">Dda_7804</name>
</gene>
<feature type="compositionally biased region" description="Basic and acidic residues" evidence="1">
    <location>
        <begin position="13"/>
        <end position="24"/>
    </location>
</feature>
<proteinExistence type="predicted"/>
<evidence type="ECO:0000313" key="2">
    <source>
        <dbReference type="EMBL" id="KAJ6256921.1"/>
    </source>
</evidence>
<dbReference type="EMBL" id="JAQGDS010000011">
    <property type="protein sequence ID" value="KAJ6256921.1"/>
    <property type="molecule type" value="Genomic_DNA"/>
</dbReference>
<organism evidence="2 3">
    <name type="scientific">Drechslerella dactyloides</name>
    <name type="common">Nematode-trapping fungus</name>
    <name type="synonym">Arthrobotrys dactyloides</name>
    <dbReference type="NCBI Taxonomy" id="74499"/>
    <lineage>
        <taxon>Eukaryota</taxon>
        <taxon>Fungi</taxon>
        <taxon>Dikarya</taxon>
        <taxon>Ascomycota</taxon>
        <taxon>Pezizomycotina</taxon>
        <taxon>Orbiliomycetes</taxon>
        <taxon>Orbiliales</taxon>
        <taxon>Orbiliaceae</taxon>
        <taxon>Drechslerella</taxon>
    </lineage>
</organism>
<reference evidence="2" key="1">
    <citation type="submission" date="2023-01" db="EMBL/GenBank/DDBJ databases">
        <title>The chitinases involved in constricting ring structure development in the nematode-trapping fungus Drechslerella dactyloides.</title>
        <authorList>
            <person name="Wang R."/>
            <person name="Zhang L."/>
            <person name="Tang P."/>
            <person name="Li S."/>
            <person name="Liang L."/>
        </authorList>
    </citation>
    <scope>NUCLEOTIDE SEQUENCE</scope>
    <source>
        <strain evidence="2">YMF1.00031</strain>
    </source>
</reference>
<dbReference type="Proteomes" id="UP001221413">
    <property type="component" value="Unassembled WGS sequence"/>
</dbReference>
<dbReference type="AlphaFoldDB" id="A0AAD6IUF3"/>
<feature type="region of interest" description="Disordered" evidence="1">
    <location>
        <begin position="1"/>
        <end position="28"/>
    </location>
</feature>
<feature type="compositionally biased region" description="Polar residues" evidence="1">
    <location>
        <begin position="1"/>
        <end position="12"/>
    </location>
</feature>
<name>A0AAD6IUF3_DREDA</name>